<evidence type="ECO:0000256" key="2">
    <source>
        <dbReference type="ARBA" id="ARBA00022448"/>
    </source>
</evidence>
<dbReference type="InterPro" id="IPR009050">
    <property type="entry name" value="Globin-like_sf"/>
</dbReference>
<keyword evidence="5" id="KW-0408">Iron</keyword>
<comment type="cofactor">
    <cofactor evidence="1">
        <name>heme</name>
        <dbReference type="ChEBI" id="CHEBI:30413"/>
    </cofactor>
</comment>
<organism evidence="6 7">
    <name type="scientific">Fodinicurvata halophila</name>
    <dbReference type="NCBI Taxonomy" id="1419723"/>
    <lineage>
        <taxon>Bacteria</taxon>
        <taxon>Pseudomonadati</taxon>
        <taxon>Pseudomonadota</taxon>
        <taxon>Alphaproteobacteria</taxon>
        <taxon>Rhodospirillales</taxon>
        <taxon>Rhodovibrionaceae</taxon>
        <taxon>Fodinicurvata</taxon>
    </lineage>
</organism>
<dbReference type="InterPro" id="IPR012292">
    <property type="entry name" value="Globin/Proto"/>
</dbReference>
<evidence type="ECO:0000256" key="3">
    <source>
        <dbReference type="ARBA" id="ARBA00022617"/>
    </source>
</evidence>
<accession>A0ABV8UNS1</accession>
<dbReference type="Proteomes" id="UP001595799">
    <property type="component" value="Unassembled WGS sequence"/>
</dbReference>
<gene>
    <name evidence="6" type="ORF">ACFOW6_15345</name>
</gene>
<evidence type="ECO:0000313" key="7">
    <source>
        <dbReference type="Proteomes" id="UP001595799"/>
    </source>
</evidence>
<evidence type="ECO:0000313" key="6">
    <source>
        <dbReference type="EMBL" id="MFC4352926.1"/>
    </source>
</evidence>
<keyword evidence="7" id="KW-1185">Reference proteome</keyword>
<evidence type="ECO:0000256" key="4">
    <source>
        <dbReference type="ARBA" id="ARBA00022723"/>
    </source>
</evidence>
<reference evidence="7" key="1">
    <citation type="journal article" date="2019" name="Int. J. Syst. Evol. Microbiol.">
        <title>The Global Catalogue of Microorganisms (GCM) 10K type strain sequencing project: providing services to taxonomists for standard genome sequencing and annotation.</title>
        <authorList>
            <consortium name="The Broad Institute Genomics Platform"/>
            <consortium name="The Broad Institute Genome Sequencing Center for Infectious Disease"/>
            <person name="Wu L."/>
            <person name="Ma J."/>
        </authorList>
    </citation>
    <scope>NUCLEOTIDE SEQUENCE [LARGE SCALE GENOMIC DNA]</scope>
    <source>
        <strain evidence="7">CECT 8472</strain>
    </source>
</reference>
<dbReference type="InterPro" id="IPR019795">
    <property type="entry name" value="Globin_bac-like_CS"/>
</dbReference>
<dbReference type="CDD" id="cd00454">
    <property type="entry name" value="TrHb1_N"/>
    <property type="match status" value="1"/>
</dbReference>
<comment type="caution">
    <text evidence="6">The sequence shown here is derived from an EMBL/GenBank/DDBJ whole genome shotgun (WGS) entry which is preliminary data.</text>
</comment>
<dbReference type="Pfam" id="PF01152">
    <property type="entry name" value="Bac_globin"/>
    <property type="match status" value="1"/>
</dbReference>
<dbReference type="RefSeq" id="WP_382423303.1">
    <property type="nucleotide sequence ID" value="NZ_JBHSCW010000010.1"/>
</dbReference>
<name>A0ABV8UNS1_9PROT</name>
<protein>
    <submittedName>
        <fullName evidence="6">Group 1 truncated hemoglobin</fullName>
    </submittedName>
</protein>
<dbReference type="PROSITE" id="PS01213">
    <property type="entry name" value="GLOBIN_FAM_2"/>
    <property type="match status" value="1"/>
</dbReference>
<proteinExistence type="predicted"/>
<evidence type="ECO:0000256" key="1">
    <source>
        <dbReference type="ARBA" id="ARBA00001971"/>
    </source>
</evidence>
<dbReference type="InterPro" id="IPR001486">
    <property type="entry name" value="Hemoglobin_trunc"/>
</dbReference>
<dbReference type="EMBL" id="JBHSCW010000010">
    <property type="protein sequence ID" value="MFC4352926.1"/>
    <property type="molecule type" value="Genomic_DNA"/>
</dbReference>
<dbReference type="SUPFAM" id="SSF46458">
    <property type="entry name" value="Globin-like"/>
    <property type="match status" value="1"/>
</dbReference>
<sequence>MSTPLYERLGSARGVSALVDRIVDAHLANPEINPRYQALKEDPERMAQAKQHLRNFLGEGSGGPEKYEGRSMLEIHRGMNISEGEYMAVLDDILKSLDAHGVDEETRRDVLAIAYSLKDEIVRV</sequence>
<keyword evidence="2" id="KW-0813">Transport</keyword>
<evidence type="ECO:0000256" key="5">
    <source>
        <dbReference type="ARBA" id="ARBA00023004"/>
    </source>
</evidence>
<keyword evidence="3" id="KW-0349">Heme</keyword>
<keyword evidence="4" id="KW-0479">Metal-binding</keyword>
<dbReference type="Gene3D" id="1.10.490.10">
    <property type="entry name" value="Globins"/>
    <property type="match status" value="1"/>
</dbReference>